<accession>A0A0C3IUP1</accession>
<dbReference type="HOGENOM" id="CLU_2758839_0_0_1"/>
<dbReference type="InParanoid" id="A0A0C3IUP1"/>
<evidence type="ECO:0000313" key="2">
    <source>
        <dbReference type="Proteomes" id="UP000054217"/>
    </source>
</evidence>
<sequence>MEANHPLARISALCPTLGPDKIFGFRRILTLANNVNPLLPLTRVRILPIQPRPHAMINHIQFAPMSHVHQ</sequence>
<evidence type="ECO:0000313" key="1">
    <source>
        <dbReference type="EMBL" id="KIO00593.1"/>
    </source>
</evidence>
<dbReference type="AlphaFoldDB" id="A0A0C3IUP1"/>
<dbReference type="Proteomes" id="UP000054217">
    <property type="component" value="Unassembled WGS sequence"/>
</dbReference>
<name>A0A0C3IUP1_PISTI</name>
<organism evidence="1 2">
    <name type="scientific">Pisolithus tinctorius Marx 270</name>
    <dbReference type="NCBI Taxonomy" id="870435"/>
    <lineage>
        <taxon>Eukaryota</taxon>
        <taxon>Fungi</taxon>
        <taxon>Dikarya</taxon>
        <taxon>Basidiomycota</taxon>
        <taxon>Agaricomycotina</taxon>
        <taxon>Agaricomycetes</taxon>
        <taxon>Agaricomycetidae</taxon>
        <taxon>Boletales</taxon>
        <taxon>Sclerodermatineae</taxon>
        <taxon>Pisolithaceae</taxon>
        <taxon>Pisolithus</taxon>
    </lineage>
</organism>
<keyword evidence="2" id="KW-1185">Reference proteome</keyword>
<dbReference type="EMBL" id="KN831994">
    <property type="protein sequence ID" value="KIO00593.1"/>
    <property type="molecule type" value="Genomic_DNA"/>
</dbReference>
<proteinExistence type="predicted"/>
<gene>
    <name evidence="1" type="ORF">M404DRAFT_1003590</name>
</gene>
<reference evidence="1 2" key="1">
    <citation type="submission" date="2014-04" db="EMBL/GenBank/DDBJ databases">
        <authorList>
            <consortium name="DOE Joint Genome Institute"/>
            <person name="Kuo A."/>
            <person name="Kohler A."/>
            <person name="Costa M.D."/>
            <person name="Nagy L.G."/>
            <person name="Floudas D."/>
            <person name="Copeland A."/>
            <person name="Barry K.W."/>
            <person name="Cichocki N."/>
            <person name="Veneault-Fourrey C."/>
            <person name="LaButti K."/>
            <person name="Lindquist E.A."/>
            <person name="Lipzen A."/>
            <person name="Lundell T."/>
            <person name="Morin E."/>
            <person name="Murat C."/>
            <person name="Sun H."/>
            <person name="Tunlid A."/>
            <person name="Henrissat B."/>
            <person name="Grigoriev I.V."/>
            <person name="Hibbett D.S."/>
            <person name="Martin F."/>
            <person name="Nordberg H.P."/>
            <person name="Cantor M.N."/>
            <person name="Hua S.X."/>
        </authorList>
    </citation>
    <scope>NUCLEOTIDE SEQUENCE [LARGE SCALE GENOMIC DNA]</scope>
    <source>
        <strain evidence="1 2">Marx 270</strain>
    </source>
</reference>
<protein>
    <submittedName>
        <fullName evidence="1">Uncharacterized protein</fullName>
    </submittedName>
</protein>
<reference evidence="2" key="2">
    <citation type="submission" date="2015-01" db="EMBL/GenBank/DDBJ databases">
        <title>Evolutionary Origins and Diversification of the Mycorrhizal Mutualists.</title>
        <authorList>
            <consortium name="DOE Joint Genome Institute"/>
            <consortium name="Mycorrhizal Genomics Consortium"/>
            <person name="Kohler A."/>
            <person name="Kuo A."/>
            <person name="Nagy L.G."/>
            <person name="Floudas D."/>
            <person name="Copeland A."/>
            <person name="Barry K.W."/>
            <person name="Cichocki N."/>
            <person name="Veneault-Fourrey C."/>
            <person name="LaButti K."/>
            <person name="Lindquist E.A."/>
            <person name="Lipzen A."/>
            <person name="Lundell T."/>
            <person name="Morin E."/>
            <person name="Murat C."/>
            <person name="Riley R."/>
            <person name="Ohm R."/>
            <person name="Sun H."/>
            <person name="Tunlid A."/>
            <person name="Henrissat B."/>
            <person name="Grigoriev I.V."/>
            <person name="Hibbett D.S."/>
            <person name="Martin F."/>
        </authorList>
    </citation>
    <scope>NUCLEOTIDE SEQUENCE [LARGE SCALE GENOMIC DNA]</scope>
    <source>
        <strain evidence="2">Marx 270</strain>
    </source>
</reference>